<evidence type="ECO:0000313" key="3">
    <source>
        <dbReference type="Proteomes" id="UP000644192"/>
    </source>
</evidence>
<evidence type="ECO:0000313" key="2">
    <source>
        <dbReference type="EMBL" id="MZZ15078.1"/>
    </source>
</evidence>
<feature type="domain" description="XAC0095-like" evidence="1">
    <location>
        <begin position="7"/>
        <end position="59"/>
    </location>
</feature>
<dbReference type="AlphaFoldDB" id="A0A6B1YBR0"/>
<comment type="caution">
    <text evidence="2">The sequence shown here is derived from an EMBL/GenBank/DDBJ whole genome shotgun (WGS) entry which is preliminary data.</text>
</comment>
<sequence>MSEKRPYGLTEYDHLRLTNARNTLRLLDYLAAARHQEAIEPELLSSAFWLLAEHLDQVLISSEQAPAGRARA</sequence>
<evidence type="ECO:0000259" key="1">
    <source>
        <dbReference type="Pfam" id="PF26642"/>
    </source>
</evidence>
<dbReference type="RefSeq" id="WP_022580438.1">
    <property type="nucleotide sequence ID" value="NZ_AP014646.1"/>
</dbReference>
<name>A0A6B1YBR0_PSEAI</name>
<dbReference type="Pfam" id="PF26642">
    <property type="entry name" value="XAC0095_dom"/>
    <property type="match status" value="1"/>
</dbReference>
<accession>A0A6B1YBR0</accession>
<dbReference type="EMBL" id="WXZT01000015">
    <property type="protein sequence ID" value="MZZ15078.1"/>
    <property type="molecule type" value="Genomic_DNA"/>
</dbReference>
<gene>
    <name evidence="2" type="ORF">GUL26_22755</name>
</gene>
<organism evidence="2 3">
    <name type="scientific">Pseudomonas aeruginosa</name>
    <dbReference type="NCBI Taxonomy" id="287"/>
    <lineage>
        <taxon>Bacteria</taxon>
        <taxon>Pseudomonadati</taxon>
        <taxon>Pseudomonadota</taxon>
        <taxon>Gammaproteobacteria</taxon>
        <taxon>Pseudomonadales</taxon>
        <taxon>Pseudomonadaceae</taxon>
        <taxon>Pseudomonas</taxon>
    </lineage>
</organism>
<reference evidence="2" key="1">
    <citation type="submission" date="2020-01" db="EMBL/GenBank/DDBJ databases">
        <title>Bacteria Cultured from War Wounds Associated with the Conflict in Eastern Ukraine.</title>
        <authorList>
            <person name="Snesrud E."/>
            <person name="Galac M.R."/>
            <person name="Mc Gann P."/>
            <person name="Valentine K."/>
            <person name="Viacheslav K."/>
        </authorList>
    </citation>
    <scope>NUCLEOTIDE SEQUENCE</scope>
    <source>
        <strain evidence="2">VNMU148</strain>
    </source>
</reference>
<dbReference type="Proteomes" id="UP000644192">
    <property type="component" value="Unassembled WGS sequence"/>
</dbReference>
<proteinExistence type="predicted"/>
<dbReference type="InterPro" id="IPR058099">
    <property type="entry name" value="T3SS_XAC0095_dom"/>
</dbReference>
<protein>
    <recommendedName>
        <fullName evidence="1">XAC0095-like domain-containing protein</fullName>
    </recommendedName>
</protein>